<name>A0A0E0JZV9_ORYPU</name>
<dbReference type="AlphaFoldDB" id="A0A0E0JZV9"/>
<keyword evidence="3" id="KW-1185">Reference proteome</keyword>
<dbReference type="EnsemblPlants" id="OPUNC02G15000.1">
    <property type="protein sequence ID" value="OPUNC02G15000.1"/>
    <property type="gene ID" value="OPUNC02G15000"/>
</dbReference>
<reference evidence="2" key="2">
    <citation type="submission" date="2018-05" db="EMBL/GenBank/DDBJ databases">
        <title>OpunRS2 (Oryza punctata Reference Sequence Version 2).</title>
        <authorList>
            <person name="Zhang J."/>
            <person name="Kudrna D."/>
            <person name="Lee S."/>
            <person name="Talag J."/>
            <person name="Welchert J."/>
            <person name="Wing R.A."/>
        </authorList>
    </citation>
    <scope>NUCLEOTIDE SEQUENCE [LARGE SCALE GENOMIC DNA]</scope>
</reference>
<feature type="compositionally biased region" description="Polar residues" evidence="1">
    <location>
        <begin position="81"/>
        <end position="91"/>
    </location>
</feature>
<evidence type="ECO:0000313" key="2">
    <source>
        <dbReference type="EnsemblPlants" id="OPUNC02G15000.1"/>
    </source>
</evidence>
<feature type="region of interest" description="Disordered" evidence="1">
    <location>
        <begin position="55"/>
        <end position="91"/>
    </location>
</feature>
<evidence type="ECO:0000313" key="3">
    <source>
        <dbReference type="Proteomes" id="UP000026962"/>
    </source>
</evidence>
<organism evidence="2">
    <name type="scientific">Oryza punctata</name>
    <name type="common">Red rice</name>
    <dbReference type="NCBI Taxonomy" id="4537"/>
    <lineage>
        <taxon>Eukaryota</taxon>
        <taxon>Viridiplantae</taxon>
        <taxon>Streptophyta</taxon>
        <taxon>Embryophyta</taxon>
        <taxon>Tracheophyta</taxon>
        <taxon>Spermatophyta</taxon>
        <taxon>Magnoliopsida</taxon>
        <taxon>Liliopsida</taxon>
        <taxon>Poales</taxon>
        <taxon>Poaceae</taxon>
        <taxon>BOP clade</taxon>
        <taxon>Oryzoideae</taxon>
        <taxon>Oryzeae</taxon>
        <taxon>Oryzinae</taxon>
        <taxon>Oryza</taxon>
    </lineage>
</organism>
<evidence type="ECO:0000256" key="1">
    <source>
        <dbReference type="SAM" id="MobiDB-lite"/>
    </source>
</evidence>
<dbReference type="Proteomes" id="UP000026962">
    <property type="component" value="Chromosome 2"/>
</dbReference>
<sequence length="91" mass="9880">MLHEASMGGLNDVSSPACGMRQKMDAFLAEVATEIPAAFLRALEVPFCASQASEPFSAEMHRTQAQNQQDNLKRTKETDRISSTVPKSIGP</sequence>
<dbReference type="HOGENOM" id="CLU_2430831_0_0_1"/>
<proteinExistence type="predicted"/>
<reference evidence="2" key="1">
    <citation type="submission" date="2015-04" db="UniProtKB">
        <authorList>
            <consortium name="EnsemblPlants"/>
        </authorList>
    </citation>
    <scope>IDENTIFICATION</scope>
</reference>
<protein>
    <submittedName>
        <fullName evidence="2">Uncharacterized protein</fullName>
    </submittedName>
</protein>
<dbReference type="Gramene" id="OPUNC02G15000.1">
    <property type="protein sequence ID" value="OPUNC02G15000.1"/>
    <property type="gene ID" value="OPUNC02G15000"/>
</dbReference>
<accession>A0A0E0JZV9</accession>
<feature type="compositionally biased region" description="Basic and acidic residues" evidence="1">
    <location>
        <begin position="71"/>
        <end position="80"/>
    </location>
</feature>